<feature type="region of interest" description="Disordered" evidence="1">
    <location>
        <begin position="252"/>
        <end position="279"/>
    </location>
</feature>
<feature type="region of interest" description="Disordered" evidence="1">
    <location>
        <begin position="1"/>
        <end position="23"/>
    </location>
</feature>
<keyword evidence="3" id="KW-1185">Reference proteome</keyword>
<feature type="compositionally biased region" description="Polar residues" evidence="1">
    <location>
        <begin position="112"/>
        <end position="126"/>
    </location>
</feature>
<dbReference type="Proteomes" id="UP000027265">
    <property type="component" value="Unassembled WGS sequence"/>
</dbReference>
<dbReference type="HOGENOM" id="CLU_756624_0_0_1"/>
<feature type="compositionally biased region" description="Acidic residues" evidence="1">
    <location>
        <begin position="148"/>
        <end position="166"/>
    </location>
</feature>
<name>A0A067PRH7_9AGAM</name>
<protein>
    <submittedName>
        <fullName evidence="2">Uncharacterized protein</fullName>
    </submittedName>
</protein>
<organism evidence="2 3">
    <name type="scientific">Jaapia argillacea MUCL 33604</name>
    <dbReference type="NCBI Taxonomy" id="933084"/>
    <lineage>
        <taxon>Eukaryota</taxon>
        <taxon>Fungi</taxon>
        <taxon>Dikarya</taxon>
        <taxon>Basidiomycota</taxon>
        <taxon>Agaricomycotina</taxon>
        <taxon>Agaricomycetes</taxon>
        <taxon>Agaricomycetidae</taxon>
        <taxon>Jaapiales</taxon>
        <taxon>Jaapiaceae</taxon>
        <taxon>Jaapia</taxon>
    </lineage>
</organism>
<evidence type="ECO:0000313" key="2">
    <source>
        <dbReference type="EMBL" id="KDQ57379.1"/>
    </source>
</evidence>
<evidence type="ECO:0000256" key="1">
    <source>
        <dbReference type="SAM" id="MobiDB-lite"/>
    </source>
</evidence>
<gene>
    <name evidence="2" type="ORF">JAAARDRAFT_47390</name>
</gene>
<feature type="region of interest" description="Disordered" evidence="1">
    <location>
        <begin position="105"/>
        <end position="132"/>
    </location>
</feature>
<evidence type="ECO:0000313" key="3">
    <source>
        <dbReference type="Proteomes" id="UP000027265"/>
    </source>
</evidence>
<feature type="compositionally biased region" description="Low complexity" evidence="1">
    <location>
        <begin position="268"/>
        <end position="279"/>
    </location>
</feature>
<accession>A0A067PRH7</accession>
<feature type="region of interest" description="Disordered" evidence="1">
    <location>
        <begin position="148"/>
        <end position="185"/>
    </location>
</feature>
<feature type="compositionally biased region" description="Acidic residues" evidence="1">
    <location>
        <begin position="10"/>
        <end position="19"/>
    </location>
</feature>
<reference evidence="3" key="1">
    <citation type="journal article" date="2014" name="Proc. Natl. Acad. Sci. U.S.A.">
        <title>Extensive sampling of basidiomycete genomes demonstrates inadequacy of the white-rot/brown-rot paradigm for wood decay fungi.</title>
        <authorList>
            <person name="Riley R."/>
            <person name="Salamov A.A."/>
            <person name="Brown D.W."/>
            <person name="Nagy L.G."/>
            <person name="Floudas D."/>
            <person name="Held B.W."/>
            <person name="Levasseur A."/>
            <person name="Lombard V."/>
            <person name="Morin E."/>
            <person name="Otillar R."/>
            <person name="Lindquist E.A."/>
            <person name="Sun H."/>
            <person name="LaButti K.M."/>
            <person name="Schmutz J."/>
            <person name="Jabbour D."/>
            <person name="Luo H."/>
            <person name="Baker S.E."/>
            <person name="Pisabarro A.G."/>
            <person name="Walton J.D."/>
            <person name="Blanchette R.A."/>
            <person name="Henrissat B."/>
            <person name="Martin F."/>
            <person name="Cullen D."/>
            <person name="Hibbett D.S."/>
            <person name="Grigoriev I.V."/>
        </authorList>
    </citation>
    <scope>NUCLEOTIDE SEQUENCE [LARGE SCALE GENOMIC DNA]</scope>
    <source>
        <strain evidence="3">MUCL 33604</strain>
    </source>
</reference>
<dbReference type="EMBL" id="KL197719">
    <property type="protein sequence ID" value="KDQ57379.1"/>
    <property type="molecule type" value="Genomic_DNA"/>
</dbReference>
<dbReference type="InParanoid" id="A0A067PRH7"/>
<dbReference type="AlphaFoldDB" id="A0A067PRH7"/>
<proteinExistence type="predicted"/>
<sequence>MPDLVSVSDSSDESEDGDWEPDHDNIYAQDFVFVPKEPTKLHPFDFGTTNLGPDSIPIRMEDPIVMTAMTGALFIPSSEPGESDGSSGTSGYLCIDPQLTQAQRVIPPPSQPISLNPSTCSESSYGHPQAPAPGLARLVYAGREVTMDEASDGGNSSDEESDESSGEECAGGRRTFSIKTPPGGKRYRLRINAEDAELDSYGRNLRGLFERWKSERAVMEITCPEDRVLMCAVVPGRLFLSLGINSIQSPTYFPPDESDIPPGPPPTTTKKPTFTPDRPASLETEYYTAGSTEESHTLTDITSCTQPLPPDQRIDLADLVQMTPATKKPFHGPSMEMFVNWRNDLIDLCNKIRRDEQYVWLRHQML</sequence>